<dbReference type="Pfam" id="PF07156">
    <property type="entry name" value="Prenylcys_lyase"/>
    <property type="match status" value="1"/>
</dbReference>
<evidence type="ECO:0000256" key="2">
    <source>
        <dbReference type="ARBA" id="ARBA00022630"/>
    </source>
</evidence>
<organism evidence="8">
    <name type="scientific">Cacopsylla melanoneura</name>
    <dbReference type="NCBI Taxonomy" id="428564"/>
    <lineage>
        <taxon>Eukaryota</taxon>
        <taxon>Metazoa</taxon>
        <taxon>Ecdysozoa</taxon>
        <taxon>Arthropoda</taxon>
        <taxon>Hexapoda</taxon>
        <taxon>Insecta</taxon>
        <taxon>Pterygota</taxon>
        <taxon>Neoptera</taxon>
        <taxon>Paraneoptera</taxon>
        <taxon>Hemiptera</taxon>
        <taxon>Sternorrhyncha</taxon>
        <taxon>Psylloidea</taxon>
        <taxon>Psyllidae</taxon>
        <taxon>Psyllinae</taxon>
        <taxon>Cacopsylla</taxon>
    </lineage>
</organism>
<dbReference type="GO" id="GO:0030327">
    <property type="term" value="P:prenylated protein catabolic process"/>
    <property type="evidence" value="ECO:0007669"/>
    <property type="project" value="TreeGrafter"/>
</dbReference>
<evidence type="ECO:0000256" key="5">
    <source>
        <dbReference type="ARBA" id="ARBA00023180"/>
    </source>
</evidence>
<dbReference type="InterPro" id="IPR017046">
    <property type="entry name" value="Prenylcysteine_Oxase1"/>
</dbReference>
<name>A0A8D8PXV4_9HEMI</name>
<dbReference type="InterPro" id="IPR010795">
    <property type="entry name" value="Prenylcys_lyase"/>
</dbReference>
<keyword evidence="3" id="KW-0274">FAD</keyword>
<dbReference type="GO" id="GO:0030328">
    <property type="term" value="P:prenylcysteine catabolic process"/>
    <property type="evidence" value="ECO:0007669"/>
    <property type="project" value="InterPro"/>
</dbReference>
<accession>A0A8D8PXV4</accession>
<feature type="compositionally biased region" description="Low complexity" evidence="6">
    <location>
        <begin position="31"/>
        <end position="45"/>
    </location>
</feature>
<evidence type="ECO:0000313" key="8">
    <source>
        <dbReference type="EMBL" id="CAG6618129.1"/>
    </source>
</evidence>
<comment type="cofactor">
    <cofactor evidence="1">
        <name>FAD</name>
        <dbReference type="ChEBI" id="CHEBI:57692"/>
    </cofactor>
</comment>
<feature type="region of interest" description="Disordered" evidence="6">
    <location>
        <begin position="15"/>
        <end position="96"/>
    </location>
</feature>
<evidence type="ECO:0000256" key="1">
    <source>
        <dbReference type="ARBA" id="ARBA00001974"/>
    </source>
</evidence>
<evidence type="ECO:0000256" key="6">
    <source>
        <dbReference type="SAM" id="MobiDB-lite"/>
    </source>
</evidence>
<dbReference type="PANTHER" id="PTHR15944">
    <property type="entry name" value="FARNESYLCYSTEINE LYASE"/>
    <property type="match status" value="1"/>
</dbReference>
<protein>
    <recommendedName>
        <fullName evidence="7">Prenylcysteine lyase domain-containing protein</fullName>
    </recommendedName>
</protein>
<evidence type="ECO:0000256" key="3">
    <source>
        <dbReference type="ARBA" id="ARBA00022827"/>
    </source>
</evidence>
<keyword evidence="5" id="KW-0325">Glycoprotein</keyword>
<proteinExistence type="predicted"/>
<keyword evidence="2" id="KW-0285">Flavoprotein</keyword>
<feature type="compositionally biased region" description="Basic and acidic residues" evidence="6">
    <location>
        <begin position="62"/>
        <end position="85"/>
    </location>
</feature>
<dbReference type="PANTHER" id="PTHR15944:SF0">
    <property type="entry name" value="PRENYLCYSTEINE LYASE DOMAIN-CONTAINING PROTEIN"/>
    <property type="match status" value="1"/>
</dbReference>
<feature type="compositionally biased region" description="Basic and acidic residues" evidence="6">
    <location>
        <begin position="18"/>
        <end position="28"/>
    </location>
</feature>
<feature type="domain" description="Prenylcysteine lyase" evidence="7">
    <location>
        <begin position="126"/>
        <end position="168"/>
    </location>
</feature>
<dbReference type="EMBL" id="HBUF01041007">
    <property type="protein sequence ID" value="CAG6618129.1"/>
    <property type="molecule type" value="Transcribed_RNA"/>
</dbReference>
<sequence length="169" mass="18952">MALCASIAKEAIAHGLKSKTEKPNEHRNVSNKRVNNSSNDNVGNNKDLNEKTDHTTNNQSVDNERIDKSSDEKLYERIEKRKNIHDSAGGKNTKKVRTENDAAQTIENGHTDSKKDLVDQVNSGNHSFILHKHLYYVNVIEVAASAMEMSLIGAKNVALLVYKEIEKRQ</sequence>
<evidence type="ECO:0000259" key="7">
    <source>
        <dbReference type="Pfam" id="PF07156"/>
    </source>
</evidence>
<dbReference type="GO" id="GO:0001735">
    <property type="term" value="F:prenylcysteine oxidase activity"/>
    <property type="evidence" value="ECO:0007669"/>
    <property type="project" value="InterPro"/>
</dbReference>
<keyword evidence="4" id="KW-0560">Oxidoreductase</keyword>
<dbReference type="AlphaFoldDB" id="A0A8D8PXV4"/>
<reference evidence="8" key="1">
    <citation type="submission" date="2021-05" db="EMBL/GenBank/DDBJ databases">
        <authorList>
            <person name="Alioto T."/>
            <person name="Alioto T."/>
            <person name="Gomez Garrido J."/>
        </authorList>
    </citation>
    <scope>NUCLEOTIDE SEQUENCE</scope>
</reference>
<evidence type="ECO:0000256" key="4">
    <source>
        <dbReference type="ARBA" id="ARBA00023002"/>
    </source>
</evidence>